<accession>A0A2A6LN41</accession>
<evidence type="ECO:0000313" key="2">
    <source>
        <dbReference type="Proteomes" id="UP000220353"/>
    </source>
</evidence>
<dbReference type="AlphaFoldDB" id="A0A2A6LN41"/>
<dbReference type="Proteomes" id="UP000220353">
    <property type="component" value="Unassembled WGS sequence"/>
</dbReference>
<comment type="caution">
    <text evidence="1">The sequence shown here is derived from an EMBL/GenBank/DDBJ whole genome shotgun (WGS) entry which is preliminary data.</text>
</comment>
<organism evidence="1 2">
    <name type="scientific">Rhizobium fredii</name>
    <name type="common">Sinorhizobium fredii</name>
    <dbReference type="NCBI Taxonomy" id="380"/>
    <lineage>
        <taxon>Bacteria</taxon>
        <taxon>Pseudomonadati</taxon>
        <taxon>Pseudomonadota</taxon>
        <taxon>Alphaproteobacteria</taxon>
        <taxon>Hyphomicrobiales</taxon>
        <taxon>Rhizobiaceae</taxon>
        <taxon>Sinorhizobium/Ensifer group</taxon>
        <taxon>Sinorhizobium</taxon>
    </lineage>
</organism>
<protein>
    <submittedName>
        <fullName evidence="1">Uncharacterized protein</fullName>
    </submittedName>
</protein>
<name>A0A2A6LN41_RHIFR</name>
<sequence>MPRADVERFVNDLDKGRLPANLKPSATGLAPIVATGKSLGYNITLDEVQHYIRLDSRRKSTGTKLDAMANSKRGSRVPALPRFVQSTALDSSVTDGLTRPLHIAEKGAAVAAVVQLVVIVVHVSS</sequence>
<proteinExistence type="predicted"/>
<gene>
    <name evidence="1" type="ORF">CO661_31755</name>
</gene>
<dbReference type="EMBL" id="NWTC01000047">
    <property type="protein sequence ID" value="PDT43981.1"/>
    <property type="molecule type" value="Genomic_DNA"/>
</dbReference>
<reference evidence="1 2" key="1">
    <citation type="submission" date="2017-09" db="EMBL/GenBank/DDBJ databases">
        <title>Comparative genomics of rhizobia isolated from Phaseolus vulgaris in China.</title>
        <authorList>
            <person name="Tong W."/>
        </authorList>
    </citation>
    <scope>NUCLEOTIDE SEQUENCE [LARGE SCALE GENOMIC DNA]</scope>
    <source>
        <strain evidence="1 2">PCH1</strain>
    </source>
</reference>
<dbReference type="RefSeq" id="WP_097587998.1">
    <property type="nucleotide sequence ID" value="NZ_NWTC01000047.1"/>
</dbReference>
<evidence type="ECO:0000313" key="1">
    <source>
        <dbReference type="EMBL" id="PDT43981.1"/>
    </source>
</evidence>